<keyword evidence="5" id="KW-1185">Reference proteome</keyword>
<name>A0ABY7X4L2_9BACL</name>
<accession>A0ABY7X4L2</accession>
<protein>
    <recommendedName>
        <fullName evidence="6">Swarming motility protein SwrB</fullName>
    </recommendedName>
</protein>
<reference evidence="4 5" key="1">
    <citation type="submission" date="2023-02" db="EMBL/GenBank/DDBJ databases">
        <title>A bacterium isolated from plastisphere.</title>
        <authorList>
            <person name="Sun Y."/>
        </authorList>
    </citation>
    <scope>NUCLEOTIDE SEQUENCE [LARGE SCALE GENOMIC DNA]</scope>
    <source>
        <strain evidence="5">a-1</strain>
    </source>
</reference>
<sequence length="130" mass="14833">MYIVYVMTACLVAYGFLFGYRQVQILQERVERLEREKQETETLLLSFMESMNDLVASEPPERELKVQEESLPLTSVEESNESLKTTTDETKSSASVDVDDVLLRHSVRDAARILGKGEGELALYAKLRKK</sequence>
<evidence type="ECO:0000256" key="1">
    <source>
        <dbReference type="SAM" id="Coils"/>
    </source>
</evidence>
<evidence type="ECO:0000313" key="4">
    <source>
        <dbReference type="EMBL" id="WDH77028.1"/>
    </source>
</evidence>
<feature type="compositionally biased region" description="Basic and acidic residues" evidence="2">
    <location>
        <begin position="59"/>
        <end position="68"/>
    </location>
</feature>
<proteinExistence type="predicted"/>
<organism evidence="4 5">
    <name type="scientific">Exiguobacterium marinum</name>
    <dbReference type="NCBI Taxonomy" id="273528"/>
    <lineage>
        <taxon>Bacteria</taxon>
        <taxon>Bacillati</taxon>
        <taxon>Bacillota</taxon>
        <taxon>Bacilli</taxon>
        <taxon>Bacillales</taxon>
        <taxon>Bacillales Family XII. Incertae Sedis</taxon>
        <taxon>Exiguobacterium</taxon>
    </lineage>
</organism>
<dbReference type="Proteomes" id="UP001213680">
    <property type="component" value="Chromosome"/>
</dbReference>
<keyword evidence="3" id="KW-0472">Membrane</keyword>
<feature type="region of interest" description="Disordered" evidence="2">
    <location>
        <begin position="56"/>
        <end position="93"/>
    </location>
</feature>
<keyword evidence="3" id="KW-0812">Transmembrane</keyword>
<evidence type="ECO:0000313" key="5">
    <source>
        <dbReference type="Proteomes" id="UP001213680"/>
    </source>
</evidence>
<feature type="compositionally biased region" description="Polar residues" evidence="2">
    <location>
        <begin position="72"/>
        <end position="85"/>
    </location>
</feature>
<feature type="transmembrane region" description="Helical" evidence="3">
    <location>
        <begin position="6"/>
        <end position="23"/>
    </location>
</feature>
<keyword evidence="3" id="KW-1133">Transmembrane helix</keyword>
<feature type="coiled-coil region" evidence="1">
    <location>
        <begin position="23"/>
        <end position="50"/>
    </location>
</feature>
<keyword evidence="1" id="KW-0175">Coiled coil</keyword>
<evidence type="ECO:0000256" key="2">
    <source>
        <dbReference type="SAM" id="MobiDB-lite"/>
    </source>
</evidence>
<dbReference type="RefSeq" id="WP_026826224.1">
    <property type="nucleotide sequence ID" value="NZ_CP118099.1"/>
</dbReference>
<evidence type="ECO:0008006" key="6">
    <source>
        <dbReference type="Google" id="ProtNLM"/>
    </source>
</evidence>
<dbReference type="EMBL" id="CP118099">
    <property type="protein sequence ID" value="WDH77028.1"/>
    <property type="molecule type" value="Genomic_DNA"/>
</dbReference>
<gene>
    <name evidence="4" type="ORF">PTI97_05785</name>
</gene>
<evidence type="ECO:0000256" key="3">
    <source>
        <dbReference type="SAM" id="Phobius"/>
    </source>
</evidence>